<name>A0A7L8G4P3_9CAUD</name>
<evidence type="ECO:0000313" key="1">
    <source>
        <dbReference type="EMBL" id="QOE32136.1"/>
    </source>
</evidence>
<reference evidence="1 2" key="1">
    <citation type="submission" date="2020-07" db="EMBL/GenBank/DDBJ databases">
        <title>Complete genome sequence of Rhizobium japonicum phage Paso.</title>
        <authorList>
            <person name="McBee D.B."/>
            <person name="Ravindran A."/>
            <person name="Newkirk H."/>
            <person name="Gonzalez C."/>
            <person name="Young R."/>
            <person name="Liu M."/>
        </authorList>
    </citation>
    <scope>NUCLEOTIDE SEQUENCE [LARGE SCALE GENOMIC DNA]</scope>
</reference>
<proteinExistence type="predicted"/>
<dbReference type="Gene3D" id="3.40.1360.10">
    <property type="match status" value="1"/>
</dbReference>
<accession>A0A7L8G4P3</accession>
<protein>
    <submittedName>
        <fullName evidence="1">DNA primase</fullName>
    </submittedName>
</protein>
<dbReference type="EMBL" id="MT708546">
    <property type="protein sequence ID" value="QOE32136.1"/>
    <property type="molecule type" value="Genomic_DNA"/>
</dbReference>
<dbReference type="SUPFAM" id="SSF56731">
    <property type="entry name" value="DNA primase core"/>
    <property type="match status" value="1"/>
</dbReference>
<organism evidence="1 2">
    <name type="scientific">Rhizobium phage Paso</name>
    <dbReference type="NCBI Taxonomy" id="2767574"/>
    <lineage>
        <taxon>Viruses</taxon>
        <taxon>Duplodnaviria</taxon>
        <taxon>Heunggongvirae</taxon>
        <taxon>Uroviricota</taxon>
        <taxon>Caudoviricetes</taxon>
        <taxon>Autographivirales</taxon>
        <taxon>Dunnvirinae</taxon>
        <taxon>Pasovirus</taxon>
        <taxon>Pasovirus paso</taxon>
    </lineage>
</organism>
<evidence type="ECO:0000313" key="2">
    <source>
        <dbReference type="Proteomes" id="UP000516513"/>
    </source>
</evidence>
<keyword evidence="2" id="KW-1185">Reference proteome</keyword>
<dbReference type="Proteomes" id="UP000516513">
    <property type="component" value="Segment"/>
</dbReference>
<sequence>MREEVWLTKAKTLPAGQSMRIECCSTDRSMLVTNDRRGYRGYCFRCHEPLFEAHGEFSLAVLARRRAELALVQERDVRLPRDFSLEIPTEEATWLFKAGISSEIAKHYGIGWSEFLGRVVFPVYEKGELVAYTARLRYGKPKYIEKSVDPGGLVFTASPSLLLPSYKDWAMGSGPDAVLVEDNLSCIRVGRVVKHCVSLMGTSANSKQLAKALFGHRSTTGVDGRPLHVAVWLDPDKAGVDASRKLCGALRMLGYTVHEVCSGRDPKYYANRTIQEYLTFDRHYPTEAD</sequence>
<gene>
    <name evidence="1" type="ORF">CPT_Paso_019</name>
</gene>